<evidence type="ECO:0000313" key="6">
    <source>
        <dbReference type="EMBL" id="KAJ3487112.1"/>
    </source>
</evidence>
<comment type="subcellular location">
    <subcellularLocation>
        <location evidence="1 4">Nucleus</location>
    </subcellularLocation>
</comment>
<dbReference type="Proteomes" id="UP001212997">
    <property type="component" value="Unassembled WGS sequence"/>
</dbReference>
<dbReference type="GO" id="GO:0016592">
    <property type="term" value="C:mediator complex"/>
    <property type="evidence" value="ECO:0007669"/>
    <property type="project" value="InterPro"/>
</dbReference>
<keyword evidence="7" id="KW-1185">Reference proteome</keyword>
<keyword evidence="3 4" id="KW-0539">Nucleus</keyword>
<comment type="function">
    <text evidence="4">Component of the Mediator complex, a coactivator involved in the regulated transcription of nearly all RNA polymerase II-dependent genes. Mediator functions as a bridge to convey information from gene-specific regulatory proteins to the basal RNA polymerase II transcription machinery. Mediator is recruited to promoters by direct interactions with regulatory proteins and serves as a scaffold for the assembly of a functional pre-initiation complex with RNA polymerase II and the general transcription factors.</text>
</comment>
<dbReference type="Pfam" id="PF10280">
    <property type="entry name" value="Med11"/>
    <property type="match status" value="1"/>
</dbReference>
<feature type="compositionally biased region" description="Basic and acidic residues" evidence="5">
    <location>
        <begin position="198"/>
        <end position="207"/>
    </location>
</feature>
<organism evidence="6 7">
    <name type="scientific">Meripilus lineatus</name>
    <dbReference type="NCBI Taxonomy" id="2056292"/>
    <lineage>
        <taxon>Eukaryota</taxon>
        <taxon>Fungi</taxon>
        <taxon>Dikarya</taxon>
        <taxon>Basidiomycota</taxon>
        <taxon>Agaricomycotina</taxon>
        <taxon>Agaricomycetes</taxon>
        <taxon>Polyporales</taxon>
        <taxon>Meripilaceae</taxon>
        <taxon>Meripilus</taxon>
    </lineage>
</organism>
<feature type="compositionally biased region" description="Polar residues" evidence="5">
    <location>
        <begin position="208"/>
        <end position="220"/>
    </location>
</feature>
<protein>
    <recommendedName>
        <fullName evidence="4">Mediator of RNA polymerase II transcription subunit 11</fullName>
    </recommendedName>
    <alternativeName>
        <fullName evidence="4">Mediator complex subunit 11</fullName>
    </alternativeName>
</protein>
<accession>A0AAD5YKJ1</accession>
<feature type="region of interest" description="Disordered" evidence="5">
    <location>
        <begin position="153"/>
        <end position="180"/>
    </location>
</feature>
<keyword evidence="4" id="KW-0805">Transcription regulation</keyword>
<dbReference type="EMBL" id="JANAWD010000101">
    <property type="protein sequence ID" value="KAJ3487112.1"/>
    <property type="molecule type" value="Genomic_DNA"/>
</dbReference>
<evidence type="ECO:0000256" key="3">
    <source>
        <dbReference type="ARBA" id="ARBA00023242"/>
    </source>
</evidence>
<comment type="similarity">
    <text evidence="2 4">Belongs to the Mediator complex subunit 11 family.</text>
</comment>
<dbReference type="InterPro" id="IPR019404">
    <property type="entry name" value="Mediator_Med11"/>
</dbReference>
<evidence type="ECO:0000256" key="4">
    <source>
        <dbReference type="RuleBase" id="RU364147"/>
    </source>
</evidence>
<dbReference type="GO" id="GO:0003712">
    <property type="term" value="F:transcription coregulator activity"/>
    <property type="evidence" value="ECO:0007669"/>
    <property type="project" value="InterPro"/>
</dbReference>
<evidence type="ECO:0000313" key="7">
    <source>
        <dbReference type="Proteomes" id="UP001212997"/>
    </source>
</evidence>
<keyword evidence="4" id="KW-0010">Activator</keyword>
<dbReference type="GO" id="GO:0006357">
    <property type="term" value="P:regulation of transcription by RNA polymerase II"/>
    <property type="evidence" value="ECO:0007669"/>
    <property type="project" value="InterPro"/>
</dbReference>
<keyword evidence="4" id="KW-0804">Transcription</keyword>
<gene>
    <name evidence="4" type="primary">MED11</name>
    <name evidence="6" type="ORF">NLI96_g3747</name>
</gene>
<evidence type="ECO:0000256" key="5">
    <source>
        <dbReference type="SAM" id="MobiDB-lite"/>
    </source>
</evidence>
<comment type="subunit">
    <text evidence="4">Component of the Mediator complex.</text>
</comment>
<reference evidence="6" key="1">
    <citation type="submission" date="2022-07" db="EMBL/GenBank/DDBJ databases">
        <title>Genome Sequence of Physisporinus lineatus.</title>
        <authorList>
            <person name="Buettner E."/>
        </authorList>
    </citation>
    <scope>NUCLEOTIDE SEQUENCE</scope>
    <source>
        <strain evidence="6">VT162</strain>
    </source>
</reference>
<feature type="compositionally biased region" description="Polar residues" evidence="5">
    <location>
        <begin position="160"/>
        <end position="169"/>
    </location>
</feature>
<comment type="caution">
    <text evidence="6">The sequence shown here is derived from an EMBL/GenBank/DDBJ whole genome shotgun (WGS) entry which is preliminary data.</text>
</comment>
<evidence type="ECO:0000256" key="1">
    <source>
        <dbReference type="ARBA" id="ARBA00004123"/>
    </source>
</evidence>
<dbReference type="AlphaFoldDB" id="A0AAD5YKJ1"/>
<proteinExistence type="inferred from homology"/>
<feature type="region of interest" description="Disordered" evidence="5">
    <location>
        <begin position="198"/>
        <end position="220"/>
    </location>
</feature>
<name>A0AAD5YKJ1_9APHY</name>
<sequence length="220" mass="24327">MFRLRSLVSRMSVFDFDQQPCYFASANCSLMPTAQPSNVQNGQSNEIDPIWTSSRTARQIYALGEVEKDISRLLSLAASSISLLTLPEMDEPSDNLPPGPERSEQFVDEIGEYFERLDSIHFAIRSSLAHIRQSRIAPSAINAPPIGFVPPPLGVGLPTASPTGSQPPSGGTRGLQEERVERDAWKGILSALTRLQEAKEDERRRTFLTEQTEASANQRL</sequence>
<evidence type="ECO:0000256" key="2">
    <source>
        <dbReference type="ARBA" id="ARBA00008186"/>
    </source>
</evidence>